<evidence type="ECO:0000313" key="3">
    <source>
        <dbReference type="Proteomes" id="UP000279833"/>
    </source>
</evidence>
<feature type="region of interest" description="Disordered" evidence="1">
    <location>
        <begin position="588"/>
        <end position="609"/>
    </location>
</feature>
<proteinExistence type="predicted"/>
<dbReference type="EMBL" id="UZAK01033114">
    <property type="protein sequence ID" value="VDP34583.1"/>
    <property type="molecule type" value="Genomic_DNA"/>
</dbReference>
<name>A0A183K2H8_9TREM</name>
<organism evidence="4">
    <name type="scientific">Schistosoma curassoni</name>
    <dbReference type="NCBI Taxonomy" id="6186"/>
    <lineage>
        <taxon>Eukaryota</taxon>
        <taxon>Metazoa</taxon>
        <taxon>Spiralia</taxon>
        <taxon>Lophotrochozoa</taxon>
        <taxon>Platyhelminthes</taxon>
        <taxon>Trematoda</taxon>
        <taxon>Digenea</taxon>
        <taxon>Strigeidida</taxon>
        <taxon>Schistosomatoidea</taxon>
        <taxon>Schistosomatidae</taxon>
        <taxon>Schistosoma</taxon>
    </lineage>
</organism>
<feature type="region of interest" description="Disordered" evidence="1">
    <location>
        <begin position="494"/>
        <end position="532"/>
    </location>
</feature>
<feature type="compositionally biased region" description="Basic and acidic residues" evidence="1">
    <location>
        <begin position="522"/>
        <end position="532"/>
    </location>
</feature>
<reference evidence="2 3" key="2">
    <citation type="submission" date="2018-11" db="EMBL/GenBank/DDBJ databases">
        <authorList>
            <consortium name="Pathogen Informatics"/>
        </authorList>
    </citation>
    <scope>NUCLEOTIDE SEQUENCE [LARGE SCALE GENOMIC DNA]</scope>
    <source>
        <strain evidence="2">Dakar</strain>
        <strain evidence="3">Dakar, Senegal</strain>
    </source>
</reference>
<dbReference type="STRING" id="6186.A0A183K2H8"/>
<evidence type="ECO:0000313" key="4">
    <source>
        <dbReference type="WBParaSite" id="SCUD_0000919101-mRNA-1"/>
    </source>
</evidence>
<accession>A0A183K2H8</accession>
<keyword evidence="3" id="KW-1185">Reference proteome</keyword>
<dbReference type="AlphaFoldDB" id="A0A183K2H8"/>
<gene>
    <name evidence="2" type="ORF">SCUD_LOCUS9191</name>
</gene>
<evidence type="ECO:0000313" key="2">
    <source>
        <dbReference type="EMBL" id="VDP34583.1"/>
    </source>
</evidence>
<sequence>MFTDQIVFTVARRRGSQVIKKPIFLRFGYGQSTGKPGPDFVLFRTLQQGVLVILRELVLPDGFGLMSPSFTVRDVTTGLYEPRLISCLEVGIEPTGQHKEVKDKKDLALLAEIENISARLDFRHYDLDAVVRKMYMSIQKELEDLRTARNTTTPMPGNISIFTATSKEGVERYELMFPNSAKRKEWERTILELKRQLSSVKRMARFNEAVQIPRTLPGIQTASVAAVSASVDLNIHKRKTKVLKFNTENTNPITLDDETLEDVESSTYLGSIIDKQGGSDADVKAWTGKGRVAFLQLKNIWNSKQLYVNQYQSENLQYQSQGSSTLSCASMIESSPIVAETPCDVWICASDGYTGYVCLLTVHPKPNVYFNVPLSGCTSRITCICSIPGYIHPGLRRTSHSLGVQSIRSRYGMEKKRSATMDQPLLEVEQQVTEENNRQQKLSAALSEKESRMITNEKVVDSKVVDKIESNTNNDANKNAGTTLDDDVRCRKSSILQDTSTSSHSTTPPDTPTNTESTLKLSDGDESKGDDILNLPKKCDIAQESSEINVQQSHELITQAHCEKSNSSEKIKNEPQQEISLDIYAEYTDDQDDPTSNDSDSSDISETEGDLTQQIISENLSDNSLFKESEQNIQSSCEYDGKTGLYTNQTQTTFVQELAKSGCE</sequence>
<evidence type="ECO:0000256" key="1">
    <source>
        <dbReference type="SAM" id="MobiDB-lite"/>
    </source>
</evidence>
<feature type="compositionally biased region" description="Low complexity" evidence="1">
    <location>
        <begin position="499"/>
        <end position="518"/>
    </location>
</feature>
<protein>
    <submittedName>
        <fullName evidence="4">Rho-GAP domain-containing protein</fullName>
    </submittedName>
</protein>
<reference evidence="4" key="1">
    <citation type="submission" date="2016-06" db="UniProtKB">
        <authorList>
            <consortium name="WormBaseParasite"/>
        </authorList>
    </citation>
    <scope>IDENTIFICATION</scope>
</reference>
<dbReference type="WBParaSite" id="SCUD_0000919101-mRNA-1">
    <property type="protein sequence ID" value="SCUD_0000919101-mRNA-1"/>
    <property type="gene ID" value="SCUD_0000919101"/>
</dbReference>
<dbReference type="Proteomes" id="UP000279833">
    <property type="component" value="Unassembled WGS sequence"/>
</dbReference>